<accession>A0ABY6Y5U4</accession>
<comment type="caution">
    <text evidence="1">The sequence shown here is derived from an EMBL/GenBank/DDBJ whole genome shotgun (WGS) entry which is preliminary data.</text>
</comment>
<proteinExistence type="predicted"/>
<organism evidence="1 2">
    <name type="scientific">Burkholderia aenigmatica</name>
    <dbReference type="NCBI Taxonomy" id="2015348"/>
    <lineage>
        <taxon>Bacteria</taxon>
        <taxon>Pseudomonadati</taxon>
        <taxon>Pseudomonadota</taxon>
        <taxon>Betaproteobacteria</taxon>
        <taxon>Burkholderiales</taxon>
        <taxon>Burkholderiaceae</taxon>
        <taxon>Burkholderia</taxon>
        <taxon>Burkholderia cepacia complex</taxon>
    </lineage>
</organism>
<dbReference type="Proteomes" id="UP000494120">
    <property type="component" value="Unassembled WGS sequence"/>
</dbReference>
<sequence length="55" mass="5610">MTSRLAQAAAAAIADARGVTKWFGEGDARTQAVAQRPQDTVAFYVALGGGWGDAG</sequence>
<keyword evidence="2" id="KW-1185">Reference proteome</keyword>
<evidence type="ECO:0000313" key="2">
    <source>
        <dbReference type="Proteomes" id="UP000494120"/>
    </source>
</evidence>
<evidence type="ECO:0000313" key="1">
    <source>
        <dbReference type="EMBL" id="VWD36923.1"/>
    </source>
</evidence>
<protein>
    <submittedName>
        <fullName evidence="1">RND efflux system outer membrane lipoprotein</fullName>
    </submittedName>
</protein>
<dbReference type="EMBL" id="CABVQG010000049">
    <property type="protein sequence ID" value="VWD36923.1"/>
    <property type="molecule type" value="Genomic_DNA"/>
</dbReference>
<keyword evidence="1" id="KW-0449">Lipoprotein</keyword>
<gene>
    <name evidence="1" type="ORF">BLA17378_07752</name>
</gene>
<reference evidence="1 2" key="1">
    <citation type="submission" date="2019-09" db="EMBL/GenBank/DDBJ databases">
        <authorList>
            <person name="Depoorter E."/>
        </authorList>
    </citation>
    <scope>NUCLEOTIDE SEQUENCE [LARGE SCALE GENOMIC DNA]</scope>
    <source>
        <strain evidence="1 2">R-17378</strain>
    </source>
</reference>
<dbReference type="RefSeq" id="WP_174962669.1">
    <property type="nucleotide sequence ID" value="NZ_CABVQG010000049.1"/>
</dbReference>
<name>A0ABY6Y5U4_9BURK</name>